<keyword evidence="3" id="KW-0645">Protease</keyword>
<keyword evidence="9" id="KW-1185">Reference proteome</keyword>
<feature type="compositionally biased region" description="Basic and acidic residues" evidence="6">
    <location>
        <begin position="108"/>
        <end position="119"/>
    </location>
</feature>
<evidence type="ECO:0000256" key="4">
    <source>
        <dbReference type="ARBA" id="ARBA00022786"/>
    </source>
</evidence>
<dbReference type="PROSITE" id="PS50600">
    <property type="entry name" value="ULP_PROTEASE"/>
    <property type="match status" value="1"/>
</dbReference>
<feature type="compositionally biased region" description="Low complexity" evidence="6">
    <location>
        <begin position="132"/>
        <end position="143"/>
    </location>
</feature>
<keyword evidence="4" id="KW-0833">Ubl conjugation pathway</keyword>
<evidence type="ECO:0000313" key="8">
    <source>
        <dbReference type="EMBL" id="CAL1712533.1"/>
    </source>
</evidence>
<dbReference type="InterPro" id="IPR051947">
    <property type="entry name" value="Sentrin-specific_protease"/>
</dbReference>
<dbReference type="EMBL" id="OZ037950">
    <property type="protein sequence ID" value="CAL1712533.1"/>
    <property type="molecule type" value="Genomic_DNA"/>
</dbReference>
<evidence type="ECO:0000256" key="2">
    <source>
        <dbReference type="ARBA" id="ARBA00022553"/>
    </source>
</evidence>
<evidence type="ECO:0000256" key="3">
    <source>
        <dbReference type="ARBA" id="ARBA00022670"/>
    </source>
</evidence>
<dbReference type="InterPro" id="IPR038765">
    <property type="entry name" value="Papain-like_cys_pep_sf"/>
</dbReference>
<feature type="domain" description="Ubiquitin-like protease family profile" evidence="7">
    <location>
        <begin position="591"/>
        <end position="1006"/>
    </location>
</feature>
<feature type="compositionally biased region" description="Polar residues" evidence="6">
    <location>
        <begin position="12"/>
        <end position="22"/>
    </location>
</feature>
<evidence type="ECO:0000313" key="9">
    <source>
        <dbReference type="Proteomes" id="UP001497453"/>
    </source>
</evidence>
<feature type="region of interest" description="Disordered" evidence="6">
    <location>
        <begin position="746"/>
        <end position="824"/>
    </location>
</feature>
<dbReference type="Proteomes" id="UP001497453">
    <property type="component" value="Chromosome 7"/>
</dbReference>
<feature type="region of interest" description="Disordered" evidence="6">
    <location>
        <begin position="1"/>
        <end position="150"/>
    </location>
</feature>
<feature type="region of interest" description="Disordered" evidence="6">
    <location>
        <begin position="172"/>
        <end position="215"/>
    </location>
</feature>
<evidence type="ECO:0000259" key="7">
    <source>
        <dbReference type="PROSITE" id="PS50600"/>
    </source>
</evidence>
<evidence type="ECO:0000256" key="5">
    <source>
        <dbReference type="ARBA" id="ARBA00022801"/>
    </source>
</evidence>
<sequence length="1112" mass="124438">MNLNGRDKESSRNFQAMSSGLPSSMRDASGNRAGPSREPGPWKTRPTPVPVPTPGSMKTPTSRGAATNPFSGRMGTTLTSGGGLTSRRGNASTKASGNTTAKAIVFERPIKRQKVDHPQQVEPSSSRFFANPSTSSYTRPSSSHAGLYDTSASAPEIIDIDDEDRGVIVNRVSHPRNNESSDDELLLTSPRPKLHDFEMSPSEPERRLAPDGEDTKRLQRKIELKGKMKEMDIIHVDDDPIEQFSDEPRVHPAAKAEVPVGIVKQKAAIFDAKPSPASSGPTIRQLDLRNVSVQKGPVKSSMKPRSQKLEMQPVVTTTQKDVFATASSFESARRMSVKTNGRKAEIATALPLEAWTLGTQMHQSEDRLYWLLVDSNGKLSINKGLPGITLFSVALRDLSKYKRSKHEKDDFPILLKLWFKKSRSKTHNTDNFQMGSVGENGCVTLKFLTRHSNWQNGSSYVQLLNLLETYDAKFETLDQYASKSAWEVTQNAIALDNQTSVSRPRSPAISAAEHHNDPPGPPQSKRLDAPIPVRPTRVTRARQKELEQEPETERRSADADKLYVFSVDFFMFIVNSFCSILVYPFSGTGAVNITRGDWKRLQPGEYLNDTLIEFGLKLWLEEVRREKPELADQIHVFSSFFYKKINVRNKEQGYQSVRKWTSKIDLFSKKYIIVPINEHLHWYLAIICNPEYILREPPLVESVAASKPMTRKRKRHDDILEAELKDSSQPQAQESSSMAASVSVNFMTSRSRPVSPKNEVVPDSEEERDDKEHDDSGTQSTKKADDEGETMEVETMLERSCSLNELEPPRRDSSPLSSISDMQLAYPTDLDLMEIDKPTVEEDTTTAMESRDSVSSISRAEPRPEFSPEIEYNPSDSASRSGIGPVPPSLFYASSANTKGKAREENVVDVENVDIEEPPGADEEEEPVVLNHGEPQPERTYIFTFDSLGSEHKAVVRTLSKYLQLEAKDKKGLENTSEALGKQALVPYQPNYCDCGVYVLHFVARFLSDPERYTRLILSKTKKSEYQSSERDKDWGHEIVGGMRDGLSRRIEELSIEWQKFSEEKGKREAQLKADGAATSTGVTSVEDSDDEVIVEEGPKSSARKGKAMRIR</sequence>
<dbReference type="PANTHER" id="PTHR46896">
    <property type="entry name" value="SENTRIN-SPECIFIC PROTEASE"/>
    <property type="match status" value="1"/>
</dbReference>
<feature type="compositionally biased region" description="Basic and acidic residues" evidence="6">
    <location>
        <begin position="1"/>
        <end position="11"/>
    </location>
</feature>
<feature type="compositionally biased region" description="Basic and acidic residues" evidence="6">
    <location>
        <begin position="193"/>
        <end position="215"/>
    </location>
</feature>
<feature type="compositionally biased region" description="Polar residues" evidence="6">
    <location>
        <begin position="845"/>
        <end position="858"/>
    </location>
</feature>
<reference evidence="9" key="1">
    <citation type="submission" date="2024-04" db="EMBL/GenBank/DDBJ databases">
        <authorList>
            <person name="Shaw F."/>
            <person name="Minotto A."/>
        </authorList>
    </citation>
    <scope>NUCLEOTIDE SEQUENCE [LARGE SCALE GENOMIC DNA]</scope>
</reference>
<evidence type="ECO:0000256" key="1">
    <source>
        <dbReference type="ARBA" id="ARBA00005234"/>
    </source>
</evidence>
<dbReference type="Gene3D" id="1.10.418.20">
    <property type="match status" value="1"/>
</dbReference>
<feature type="compositionally biased region" description="Basic residues" evidence="6">
    <location>
        <begin position="1102"/>
        <end position="1112"/>
    </location>
</feature>
<feature type="region of interest" description="Disordered" evidence="6">
    <location>
        <begin position="1069"/>
        <end position="1112"/>
    </location>
</feature>
<organism evidence="8 9">
    <name type="scientific">Somion occarium</name>
    <dbReference type="NCBI Taxonomy" id="3059160"/>
    <lineage>
        <taxon>Eukaryota</taxon>
        <taxon>Fungi</taxon>
        <taxon>Dikarya</taxon>
        <taxon>Basidiomycota</taxon>
        <taxon>Agaricomycotina</taxon>
        <taxon>Agaricomycetes</taxon>
        <taxon>Polyporales</taxon>
        <taxon>Cerrenaceae</taxon>
        <taxon>Somion</taxon>
    </lineage>
</organism>
<name>A0ABP1DXK8_9APHY</name>
<dbReference type="PANTHER" id="PTHR46896:SF3">
    <property type="entry name" value="FI06413P-RELATED"/>
    <property type="match status" value="1"/>
</dbReference>
<feature type="compositionally biased region" description="Low complexity" evidence="6">
    <location>
        <begin position="71"/>
        <end position="89"/>
    </location>
</feature>
<evidence type="ECO:0000256" key="6">
    <source>
        <dbReference type="SAM" id="MobiDB-lite"/>
    </source>
</evidence>
<proteinExistence type="inferred from homology"/>
<keyword evidence="5" id="KW-0378">Hydrolase</keyword>
<dbReference type="InterPro" id="IPR003653">
    <property type="entry name" value="Peptidase_C48_C"/>
</dbReference>
<feature type="region of interest" description="Disordered" evidence="6">
    <location>
        <begin position="840"/>
        <end position="884"/>
    </location>
</feature>
<dbReference type="SUPFAM" id="SSF54001">
    <property type="entry name" value="Cysteine proteinases"/>
    <property type="match status" value="1"/>
</dbReference>
<keyword evidence="2" id="KW-0597">Phosphoprotein</keyword>
<accession>A0ABP1DXK8</accession>
<feature type="compositionally biased region" description="Basic and acidic residues" evidence="6">
    <location>
        <begin position="542"/>
        <end position="553"/>
    </location>
</feature>
<protein>
    <recommendedName>
        <fullName evidence="7">Ubiquitin-like protease family profile domain-containing protein</fullName>
    </recommendedName>
</protein>
<feature type="region of interest" description="Disordered" evidence="6">
    <location>
        <begin position="497"/>
        <end position="553"/>
    </location>
</feature>
<dbReference type="Pfam" id="PF02902">
    <property type="entry name" value="Peptidase_C48"/>
    <property type="match status" value="2"/>
</dbReference>
<feature type="compositionally biased region" description="Polar residues" evidence="6">
    <location>
        <begin position="56"/>
        <end position="70"/>
    </location>
</feature>
<gene>
    <name evidence="8" type="ORF">GFSPODELE1_LOCUS8869</name>
</gene>
<comment type="similarity">
    <text evidence="1">Belongs to the peptidase C48 family.</text>
</comment>
<feature type="compositionally biased region" description="Polar residues" evidence="6">
    <location>
        <begin position="90"/>
        <end position="101"/>
    </location>
</feature>
<dbReference type="Gene3D" id="3.40.395.10">
    <property type="entry name" value="Adenoviral Proteinase, Chain A"/>
    <property type="match status" value="1"/>
</dbReference>